<dbReference type="Gene3D" id="3.40.50.1360">
    <property type="match status" value="1"/>
</dbReference>
<dbReference type="SUPFAM" id="SSF100950">
    <property type="entry name" value="NagB/RpiA/CoA transferase-like"/>
    <property type="match status" value="1"/>
</dbReference>
<dbReference type="EMBL" id="CP047409">
    <property type="protein sequence ID" value="QLL68513.1"/>
    <property type="molecule type" value="Genomic_DNA"/>
</dbReference>
<gene>
    <name evidence="13" type="ORF">A3P64_00685</name>
    <name evidence="14" type="ORF">A3Q24_03275</name>
    <name evidence="9" type="ORF">AYJ53_05690</name>
    <name evidence="7" type="ORF">BBP16_03235</name>
    <name evidence="12" type="ORF">CBF50_05785</name>
    <name evidence="8" type="ORF">D7321_07215</name>
    <name evidence="15" type="ORF">FEE39_06000</name>
    <name evidence="11" type="ORF">GJU95_04585</name>
    <name evidence="16" type="ORF">GTO82_06545</name>
    <name evidence="10" type="ORF">NSA17_00095</name>
</gene>
<evidence type="ECO:0000259" key="5">
    <source>
        <dbReference type="Pfam" id="PF04198"/>
    </source>
</evidence>
<organism evidence="14 20">
    <name type="scientific">Lactobacillus johnsonii</name>
    <dbReference type="NCBI Taxonomy" id="33959"/>
    <lineage>
        <taxon>Bacteria</taxon>
        <taxon>Bacillati</taxon>
        <taxon>Bacillota</taxon>
        <taxon>Bacilli</taxon>
        <taxon>Lactobacillales</taxon>
        <taxon>Lactobacillaceae</taxon>
        <taxon>Lactobacillus</taxon>
    </lineage>
</organism>
<dbReference type="InterPro" id="IPR048715">
    <property type="entry name" value="CggR_N"/>
</dbReference>
<reference evidence="20 21" key="4">
    <citation type="submission" date="2017-05" db="EMBL/GenBank/DDBJ databases">
        <title>Lactobacillus johnsonii from commercial turkeys.</title>
        <authorList>
            <person name="Johnson T.J."/>
            <person name="Youmans B."/>
        </authorList>
    </citation>
    <scope>NUCLEOTIDE SEQUENCE [LARGE SCALE GENOMIC DNA]</scope>
    <source>
        <strain evidence="14 20">UMNLJ114</strain>
        <strain evidence="13 21">UMNLJ54</strain>
    </source>
</reference>
<dbReference type="GO" id="GO:0003677">
    <property type="term" value="F:DNA binding"/>
    <property type="evidence" value="ECO:0007669"/>
    <property type="project" value="UniProtKB-KW"/>
</dbReference>
<dbReference type="Proteomes" id="UP000094691">
    <property type="component" value="Chromosome"/>
</dbReference>
<reference evidence="15 23" key="7">
    <citation type="submission" date="2019-06" db="EMBL/GenBank/DDBJ databases">
        <title>Whole genome sequencing of Lactobacillus johnsonii strain G2A.</title>
        <authorList>
            <person name="Conlan S."/>
            <person name="Thomas P.J."/>
            <person name="Mullikin J."/>
            <person name="Singer J."/>
            <person name="Weaver C."/>
            <person name="Segre J.A."/>
        </authorList>
    </citation>
    <scope>NUCLEOTIDE SEQUENCE [LARGE SCALE GENOMIC DNA]</scope>
    <source>
        <strain evidence="15 23">G2A</strain>
    </source>
</reference>
<dbReference type="EMBL" id="WKKC01000012">
    <property type="protein sequence ID" value="MTE03048.1"/>
    <property type="molecule type" value="Genomic_DNA"/>
</dbReference>
<evidence type="ECO:0000313" key="19">
    <source>
        <dbReference type="Proteomes" id="UP000215693"/>
    </source>
</evidence>
<dbReference type="Proteomes" id="UP000216008">
    <property type="component" value="Unassembled WGS sequence"/>
</dbReference>
<dbReference type="Proteomes" id="UP000488295">
    <property type="component" value="Unassembled WGS sequence"/>
</dbReference>
<dbReference type="EMBL" id="NGOH01000055">
    <property type="protein sequence ID" value="OYS12765.1"/>
    <property type="molecule type" value="Genomic_DNA"/>
</dbReference>
<evidence type="ECO:0000313" key="8">
    <source>
        <dbReference type="EMBL" id="AZZ67895.1"/>
    </source>
</evidence>
<dbReference type="EMBL" id="CP040854">
    <property type="protein sequence ID" value="QIA87884.1"/>
    <property type="molecule type" value="Genomic_DNA"/>
</dbReference>
<reference evidence="9 17" key="1">
    <citation type="submission" date="2016-02" db="EMBL/GenBank/DDBJ databases">
        <title>Complete Genome Sequences of Lactobacillus johnsonii Strain W1.</title>
        <authorList>
            <person name="Sun Y."/>
            <person name="Wu X."/>
        </authorList>
    </citation>
    <scope>NUCLEOTIDE SEQUENCE [LARGE SCALE GENOMIC DNA]</scope>
    <source>
        <strain evidence="9 17">W1</strain>
    </source>
</reference>
<comment type="similarity">
    <text evidence="1">Belongs to the SorC transcriptional regulatory family.</text>
</comment>
<feature type="domain" description="Sugar-binding" evidence="5">
    <location>
        <begin position="90"/>
        <end position="341"/>
    </location>
</feature>
<dbReference type="Pfam" id="PF04198">
    <property type="entry name" value="Sugar-bind"/>
    <property type="match status" value="1"/>
</dbReference>
<evidence type="ECO:0000313" key="7">
    <source>
        <dbReference type="EMBL" id="AOG25962.1"/>
    </source>
</evidence>
<evidence type="ECO:0000313" key="12">
    <source>
        <dbReference type="EMBL" id="OYS12765.1"/>
    </source>
</evidence>
<dbReference type="EMBL" id="NIBB01000001">
    <property type="protein sequence ID" value="PAB53923.1"/>
    <property type="molecule type" value="Genomic_DNA"/>
</dbReference>
<reference evidence="11 24" key="8">
    <citation type="submission" date="2019-11" db="EMBL/GenBank/DDBJ databases">
        <title>Gastrointestinal microbiota of Peromyscus leucopus.</title>
        <authorList>
            <person name="Milovic A."/>
            <person name="Bassam K."/>
            <person name="Barbour A.G."/>
        </authorList>
    </citation>
    <scope>NUCLEOTIDE SEQUENCE [LARGE SCALE GENOMIC DNA]</scope>
    <source>
        <strain evidence="11 24">LL8</strain>
    </source>
</reference>
<dbReference type="RefSeq" id="WP_004897703.1">
    <property type="nucleotide sequence ID" value="NZ_BLMB01000001.1"/>
</dbReference>
<reference evidence="10" key="10">
    <citation type="submission" date="2022-07" db="EMBL/GenBank/DDBJ databases">
        <title>Enhanced cultured diversity of the mouse gut microbiota enables custom-made synthetic communities.</title>
        <authorList>
            <person name="Afrizal A."/>
        </authorList>
    </citation>
    <scope>NUCLEOTIDE SEQUENCE</scope>
    <source>
        <strain evidence="10">DSM 100219</strain>
    </source>
</reference>
<dbReference type="EMBL" id="NIBD01000018">
    <property type="protein sequence ID" value="PAB55877.1"/>
    <property type="molecule type" value="Genomic_DNA"/>
</dbReference>
<dbReference type="GO" id="GO:0030246">
    <property type="term" value="F:carbohydrate binding"/>
    <property type="evidence" value="ECO:0007669"/>
    <property type="project" value="InterPro"/>
</dbReference>
<evidence type="ECO:0000313" key="10">
    <source>
        <dbReference type="EMBL" id="MCR1913824.1"/>
    </source>
</evidence>
<evidence type="ECO:0000313" key="20">
    <source>
        <dbReference type="Proteomes" id="UP000216008"/>
    </source>
</evidence>
<dbReference type="InterPro" id="IPR007324">
    <property type="entry name" value="Sugar-bd_dom_put"/>
</dbReference>
<protein>
    <submittedName>
        <fullName evidence="14">Uncharacterized protein</fullName>
    </submittedName>
</protein>
<reference evidence="8 22" key="6">
    <citation type="submission" date="2018-10" db="EMBL/GenBank/DDBJ databases">
        <title>Complete genome sequencing of Lactobacillus johnsonii ZLJ010.</title>
        <authorList>
            <person name="Zhang W."/>
            <person name="Ji H."/>
            <person name="Wang J."/>
            <person name="Zhang D."/>
            <person name="Liu H."/>
            <person name="Wang S."/>
            <person name="Wang Y."/>
        </authorList>
    </citation>
    <scope>NUCLEOTIDE SEQUENCE [LARGE SCALE GENOMIC DNA]</scope>
    <source>
        <strain evidence="8 22">ZLJ010</strain>
    </source>
</reference>
<dbReference type="Proteomes" id="UP001206357">
    <property type="component" value="Unassembled WGS sequence"/>
</dbReference>
<dbReference type="Proteomes" id="UP000215693">
    <property type="component" value="Unassembled WGS sequence"/>
</dbReference>
<evidence type="ECO:0000313" key="9">
    <source>
        <dbReference type="EMBL" id="KXN75481.1"/>
    </source>
</evidence>
<proteinExistence type="inferred from homology"/>
<evidence type="ECO:0000259" key="6">
    <source>
        <dbReference type="Pfam" id="PF21715"/>
    </source>
</evidence>
<dbReference type="GeneID" id="83570732"/>
<dbReference type="Proteomes" id="UP000283758">
    <property type="component" value="Chromosome"/>
</dbReference>
<evidence type="ECO:0000313" key="16">
    <source>
        <dbReference type="EMBL" id="QLL68513.1"/>
    </source>
</evidence>
<dbReference type="EMBL" id="CP032680">
    <property type="protein sequence ID" value="AZZ67895.1"/>
    <property type="molecule type" value="Genomic_DNA"/>
</dbReference>
<dbReference type="InterPro" id="IPR036388">
    <property type="entry name" value="WH-like_DNA-bd_sf"/>
</dbReference>
<dbReference type="InterPro" id="IPR036390">
    <property type="entry name" value="WH_DNA-bd_sf"/>
</dbReference>
<dbReference type="PANTHER" id="PTHR34294:SF5">
    <property type="entry name" value="CENTRAL GLYCOLYTIC GENES REGULATOR"/>
    <property type="match status" value="1"/>
</dbReference>
<dbReference type="InterPro" id="IPR037171">
    <property type="entry name" value="NagB/RpiA_transferase-like"/>
</dbReference>
<dbReference type="Proteomes" id="UP000510788">
    <property type="component" value="Chromosome"/>
</dbReference>
<dbReference type="EMBL" id="LSNG01000036">
    <property type="protein sequence ID" value="KXN75481.1"/>
    <property type="molecule type" value="Genomic_DNA"/>
</dbReference>
<dbReference type="STRING" id="33959.BBP16_03235"/>
<dbReference type="EMBL" id="CP016400">
    <property type="protein sequence ID" value="AOG25962.1"/>
    <property type="molecule type" value="Genomic_DNA"/>
</dbReference>
<evidence type="ECO:0000313" key="13">
    <source>
        <dbReference type="EMBL" id="PAB53923.1"/>
    </source>
</evidence>
<evidence type="ECO:0000313" key="17">
    <source>
        <dbReference type="Proteomes" id="UP000070346"/>
    </source>
</evidence>
<dbReference type="OrthoDB" id="9793820at2"/>
<keyword evidence="2" id="KW-0805">Transcription regulation</keyword>
<evidence type="ECO:0000313" key="18">
    <source>
        <dbReference type="Proteomes" id="UP000094691"/>
    </source>
</evidence>
<reference evidence="16 25" key="9">
    <citation type="submission" date="2020-01" db="EMBL/GenBank/DDBJ databases">
        <title>Complete and circular genome sequences of six lactobacillus isolates from horses.</title>
        <authorList>
            <person name="Hassan H.M."/>
        </authorList>
    </citation>
    <scope>NUCLEOTIDE SEQUENCE [LARGE SCALE GENOMIC DNA]</scope>
    <source>
        <strain evidence="16 25">3DG</strain>
    </source>
</reference>
<sequence length="343" mass="37544">MDSDLTLLQSLVPDVLKIIRQRFLVLEQISLLAPVGRRVVAKKLGLSERNVRTETDYLRQLGLINIQSYGMELTDKGKRTLKEAAPLIDRLFNASQTEIELAQKLGIDRAIIVPGDMDRQERVVDLMGEQLNSALDLLLPLGKSIITVLGGTTVAGVAHHLSPKLSRYRDLLFVPGRGAVGESVEIQSNTVAQMMASETGGKHKGLYLPENVSSEALTLLLQDTDIANAISNIYNSDMVIHGIGRADVMSKRRGLDVMTSSKLRNDGAVAECFGYFFDQQGRLVKRIPRIGLQLEDLDKIPHVFAIAAGASKASAIVAYMHHAPKQTWLITDEGASNLVLKGK</sequence>
<keyword evidence="4" id="KW-0804">Transcription</keyword>
<evidence type="ECO:0000313" key="14">
    <source>
        <dbReference type="EMBL" id="PAB55877.1"/>
    </source>
</evidence>
<reference evidence="12 19" key="3">
    <citation type="submission" date="2017-04" db="EMBL/GenBank/DDBJ databases">
        <authorList>
            <person name="Lin X.B."/>
            <person name="Stothard P."/>
            <person name="Tasseva G."/>
            <person name="Walter J."/>
        </authorList>
    </citation>
    <scope>NUCLEOTIDE SEQUENCE [LARGE SCALE GENOMIC DNA]</scope>
    <source>
        <strain evidence="12 19">117c</strain>
    </source>
</reference>
<dbReference type="InterPro" id="IPR051054">
    <property type="entry name" value="SorC_transcr_regulators"/>
</dbReference>
<evidence type="ECO:0000256" key="2">
    <source>
        <dbReference type="ARBA" id="ARBA00023015"/>
    </source>
</evidence>
<dbReference type="SUPFAM" id="SSF46785">
    <property type="entry name" value="Winged helix' DNA-binding domain"/>
    <property type="match status" value="1"/>
</dbReference>
<evidence type="ECO:0000313" key="11">
    <source>
        <dbReference type="EMBL" id="MTE03048.1"/>
    </source>
</evidence>
<accession>A0A137PKK0</accession>
<dbReference type="Proteomes" id="UP000464749">
    <property type="component" value="Chromosome"/>
</dbReference>
<evidence type="ECO:0000256" key="1">
    <source>
        <dbReference type="ARBA" id="ARBA00010466"/>
    </source>
</evidence>
<dbReference type="Proteomes" id="UP000070346">
    <property type="component" value="Unassembled WGS sequence"/>
</dbReference>
<feature type="domain" description="CggR N-terminal DNA binding" evidence="6">
    <location>
        <begin position="18"/>
        <end position="84"/>
    </location>
</feature>
<evidence type="ECO:0000256" key="4">
    <source>
        <dbReference type="ARBA" id="ARBA00023163"/>
    </source>
</evidence>
<dbReference type="Proteomes" id="UP000216448">
    <property type="component" value="Unassembled WGS sequence"/>
</dbReference>
<dbReference type="PANTHER" id="PTHR34294">
    <property type="entry name" value="TRANSCRIPTIONAL REGULATOR-RELATED"/>
    <property type="match status" value="1"/>
</dbReference>
<dbReference type="AlphaFoldDB" id="A0A137PKK0"/>
<keyword evidence="3" id="KW-0238">DNA-binding</keyword>
<dbReference type="Gene3D" id="1.10.10.10">
    <property type="entry name" value="Winged helix-like DNA-binding domain superfamily/Winged helix DNA-binding domain"/>
    <property type="match status" value="1"/>
</dbReference>
<evidence type="ECO:0000256" key="3">
    <source>
        <dbReference type="ARBA" id="ARBA00023125"/>
    </source>
</evidence>
<evidence type="ECO:0000313" key="23">
    <source>
        <dbReference type="Proteomes" id="UP000464749"/>
    </source>
</evidence>
<reference evidence="7 18" key="2">
    <citation type="submission" date="2016-07" db="EMBL/GenBank/DDBJ databases">
        <title>Genome sequencing project for further understanding the molecular mechanisms of preventing non-alcoholic fatty liver disease.</title>
        <authorList>
            <person name="Wang H."/>
        </authorList>
    </citation>
    <scope>NUCLEOTIDE SEQUENCE [LARGE SCALE GENOMIC DNA]</scope>
    <source>
        <strain evidence="7 18">BS15</strain>
    </source>
</reference>
<evidence type="ECO:0000313" key="25">
    <source>
        <dbReference type="Proteomes" id="UP000510788"/>
    </source>
</evidence>
<reference evidence="12 19" key="5">
    <citation type="submission" date="2017-09" db="EMBL/GenBank/DDBJ databases">
        <title>Tripartite evolution among Lactobacillus johnsonii, Lactobacillus taiwanensis, Lactobacillus reuteri and their rodent host.</title>
        <authorList>
            <person name="Wang T."/>
            <person name="Knowles S."/>
            <person name="Cheng C."/>
        </authorList>
    </citation>
    <scope>NUCLEOTIDE SEQUENCE [LARGE SCALE GENOMIC DNA]</scope>
    <source>
        <strain evidence="12 19">117c</strain>
    </source>
</reference>
<evidence type="ECO:0000313" key="15">
    <source>
        <dbReference type="EMBL" id="QIA87884.1"/>
    </source>
</evidence>
<evidence type="ECO:0000313" key="24">
    <source>
        <dbReference type="Proteomes" id="UP000488295"/>
    </source>
</evidence>
<dbReference type="EMBL" id="JANKAU010000001">
    <property type="protein sequence ID" value="MCR1913824.1"/>
    <property type="molecule type" value="Genomic_DNA"/>
</dbReference>
<evidence type="ECO:0000313" key="22">
    <source>
        <dbReference type="Proteomes" id="UP000283758"/>
    </source>
</evidence>
<dbReference type="Pfam" id="PF21715">
    <property type="entry name" value="CggR_N"/>
    <property type="match status" value="1"/>
</dbReference>
<evidence type="ECO:0000313" key="21">
    <source>
        <dbReference type="Proteomes" id="UP000216448"/>
    </source>
</evidence>
<name>A0A137PKK0_LACJH</name>